<dbReference type="KEGG" id="eio:H9L01_05325"/>
<keyword evidence="1" id="KW-0812">Transmembrane</keyword>
<sequence>MNQTEEKVVTLRAAAEHSKYELYVPLFGSIGMIIAGLILGNIPVFLPGSNAAPKVVTYGAFALGIIGFIYWASVQKPRVEWNSKNGRIIFYPDHFVQVINQKEITENYDNIKEIRIMKATQQTRGTGLTAVTTNHFVSIIDQSGKIITTFNTKTYDRVLEYLESSPLQNILVYR</sequence>
<organism evidence="2 3">
    <name type="scientific">Erysipelothrix inopinata</name>
    <dbReference type="NCBI Taxonomy" id="225084"/>
    <lineage>
        <taxon>Bacteria</taxon>
        <taxon>Bacillati</taxon>
        <taxon>Bacillota</taxon>
        <taxon>Erysipelotrichia</taxon>
        <taxon>Erysipelotrichales</taxon>
        <taxon>Erysipelotrichaceae</taxon>
        <taxon>Erysipelothrix</taxon>
    </lineage>
</organism>
<evidence type="ECO:0000313" key="2">
    <source>
        <dbReference type="EMBL" id="QNN61780.1"/>
    </source>
</evidence>
<dbReference type="AlphaFoldDB" id="A0A7G9S1Q5"/>
<reference evidence="2 3" key="1">
    <citation type="submission" date="2020-08" db="EMBL/GenBank/DDBJ databases">
        <title>Genome sequence of Erysipelothrix inopinata DSM 15511T.</title>
        <authorList>
            <person name="Hyun D.-W."/>
            <person name="Bae J.-W."/>
        </authorList>
    </citation>
    <scope>NUCLEOTIDE SEQUENCE [LARGE SCALE GENOMIC DNA]</scope>
    <source>
        <strain evidence="2 3">DSM 15511</strain>
    </source>
</reference>
<keyword evidence="3" id="KW-1185">Reference proteome</keyword>
<accession>A0A7G9S1Q5</accession>
<protein>
    <submittedName>
        <fullName evidence="2">Uncharacterized protein</fullName>
    </submittedName>
</protein>
<feature type="transmembrane region" description="Helical" evidence="1">
    <location>
        <begin position="55"/>
        <end position="74"/>
    </location>
</feature>
<keyword evidence="1" id="KW-1133">Transmembrane helix</keyword>
<dbReference type="Proteomes" id="UP000515928">
    <property type="component" value="Chromosome"/>
</dbReference>
<dbReference type="EMBL" id="CP060715">
    <property type="protein sequence ID" value="QNN61780.1"/>
    <property type="molecule type" value="Genomic_DNA"/>
</dbReference>
<gene>
    <name evidence="2" type="ORF">H9L01_05325</name>
</gene>
<name>A0A7G9S1Q5_9FIRM</name>
<evidence type="ECO:0000256" key="1">
    <source>
        <dbReference type="SAM" id="Phobius"/>
    </source>
</evidence>
<feature type="transmembrane region" description="Helical" evidence="1">
    <location>
        <begin position="22"/>
        <end position="43"/>
    </location>
</feature>
<proteinExistence type="predicted"/>
<keyword evidence="1" id="KW-0472">Membrane</keyword>
<dbReference type="RefSeq" id="WP_187534973.1">
    <property type="nucleotide sequence ID" value="NZ_CBCSHU010000012.1"/>
</dbReference>
<evidence type="ECO:0000313" key="3">
    <source>
        <dbReference type="Proteomes" id="UP000515928"/>
    </source>
</evidence>